<dbReference type="STRING" id="4540.A0A3L6S5A5"/>
<keyword evidence="1" id="KW-0560">Oxidoreductase</keyword>
<dbReference type="PANTHER" id="PTHR45934">
    <property type="entry name" value="FAD/NAD(P)-BINDING OXIDOREDUCTASE FAMILY PROTEIN"/>
    <property type="match status" value="1"/>
</dbReference>
<evidence type="ECO:0000259" key="4">
    <source>
        <dbReference type="Pfam" id="PF01494"/>
    </source>
</evidence>
<dbReference type="PRINTS" id="PR00420">
    <property type="entry name" value="RNGMNOXGNASE"/>
</dbReference>
<comment type="similarity">
    <text evidence="3">Belongs to the 3-hydroxybenzoate 6-hydroxylase family.</text>
</comment>
<dbReference type="Pfam" id="PF01494">
    <property type="entry name" value="FAD_binding_3"/>
    <property type="match status" value="1"/>
</dbReference>
<evidence type="ECO:0000313" key="5">
    <source>
        <dbReference type="EMBL" id="RLN16145.1"/>
    </source>
</evidence>
<dbReference type="InterPro" id="IPR044560">
    <property type="entry name" value="MOase"/>
</dbReference>
<protein>
    <submittedName>
        <fullName evidence="5">FAD-dependent urate hydroxylase-like isoform X1</fullName>
    </submittedName>
</protein>
<name>A0A3L6S5A5_PANMI</name>
<dbReference type="GO" id="GO:0004497">
    <property type="term" value="F:monooxygenase activity"/>
    <property type="evidence" value="ECO:0007669"/>
    <property type="project" value="UniProtKB-KW"/>
</dbReference>
<evidence type="ECO:0000256" key="2">
    <source>
        <dbReference type="ARBA" id="ARBA00023033"/>
    </source>
</evidence>
<dbReference type="SUPFAM" id="SSF51905">
    <property type="entry name" value="FAD/NAD(P)-binding domain"/>
    <property type="match status" value="1"/>
</dbReference>
<dbReference type="PANTHER" id="PTHR45934:SF28">
    <property type="entry name" value="OS03G0153100 PROTEIN"/>
    <property type="match status" value="1"/>
</dbReference>
<gene>
    <name evidence="5" type="ORF">C2845_PM02G37130</name>
</gene>
<feature type="domain" description="FAD-binding" evidence="4">
    <location>
        <begin position="153"/>
        <end position="346"/>
    </location>
</feature>
<evidence type="ECO:0000256" key="3">
    <source>
        <dbReference type="ARBA" id="ARBA00024018"/>
    </source>
</evidence>
<accession>A0A3L6S5A5</accession>
<evidence type="ECO:0000256" key="1">
    <source>
        <dbReference type="ARBA" id="ARBA00023002"/>
    </source>
</evidence>
<dbReference type="OrthoDB" id="655030at2759"/>
<dbReference type="GO" id="GO:0071949">
    <property type="term" value="F:FAD binding"/>
    <property type="evidence" value="ECO:0007669"/>
    <property type="project" value="InterPro"/>
</dbReference>
<evidence type="ECO:0000313" key="6">
    <source>
        <dbReference type="Proteomes" id="UP000275267"/>
    </source>
</evidence>
<keyword evidence="6" id="KW-1185">Reference proteome</keyword>
<dbReference type="Pfam" id="PF05834">
    <property type="entry name" value="Lycopene_cycl"/>
    <property type="match status" value="1"/>
</dbReference>
<reference evidence="6" key="1">
    <citation type="journal article" date="2019" name="Nat. Commun.">
        <title>The genome of broomcorn millet.</title>
        <authorList>
            <person name="Zou C."/>
            <person name="Miki D."/>
            <person name="Li D."/>
            <person name="Tang Q."/>
            <person name="Xiao L."/>
            <person name="Rajput S."/>
            <person name="Deng P."/>
            <person name="Jia W."/>
            <person name="Huang R."/>
            <person name="Zhang M."/>
            <person name="Sun Y."/>
            <person name="Hu J."/>
            <person name="Fu X."/>
            <person name="Schnable P.S."/>
            <person name="Li F."/>
            <person name="Zhang H."/>
            <person name="Feng B."/>
            <person name="Zhu X."/>
            <person name="Liu R."/>
            <person name="Schnable J.C."/>
            <person name="Zhu J.-K."/>
            <person name="Zhang H."/>
        </authorList>
    </citation>
    <scope>NUCLEOTIDE SEQUENCE [LARGE SCALE GENOMIC DNA]</scope>
</reference>
<proteinExistence type="inferred from homology"/>
<dbReference type="Proteomes" id="UP000275267">
    <property type="component" value="Unassembled WGS sequence"/>
</dbReference>
<sequence>MQRQEAVEDIVVVGAGLAGLATALGLHRKGVRSPVLESSPALRTAGFGFTAWKNAFRALDALGLGVGDKIREQHLQAQASGPNEIRCVRRDSLLQALEEELPRGTIRYSSRIVSIEDGGGVRILHLADGSTLRSKVKIALQNDTIAGASKLNTEQDALCCTCRIGCDGINFVVARWLGLAEPSYSGRMAARGLAHFPDGHGLEPKFLQFIGRGFRSGMRPCNQTDVYWFFTWTPSENDKGVIESGAKLKQVVLANLTALKVPPKELAVIQRSKTSEVFTVPLRFRSPLSLLTASISKGSVCVAGDALHPMTPDLGQGGCAALEDSVVLARCLGEGARGGTESRRIEARLREYAGIRRWRSVELVATAYVVGFIQQSNNDIVGFLRDKLGGLKSLNGGYTGAGTMPAFSTRISRGWAFLGRPRPEL</sequence>
<comment type="caution">
    <text evidence="5">The sequence shown here is derived from an EMBL/GenBank/DDBJ whole genome shotgun (WGS) entry which is preliminary data.</text>
</comment>
<dbReference type="EMBL" id="PQIB02000005">
    <property type="protein sequence ID" value="RLN16145.1"/>
    <property type="molecule type" value="Genomic_DNA"/>
</dbReference>
<dbReference type="Gene3D" id="3.50.50.60">
    <property type="entry name" value="FAD/NAD(P)-binding domain"/>
    <property type="match status" value="1"/>
</dbReference>
<dbReference type="AlphaFoldDB" id="A0A3L6S5A5"/>
<dbReference type="InterPro" id="IPR002938">
    <property type="entry name" value="FAD-bd"/>
</dbReference>
<keyword evidence="2" id="KW-0503">Monooxygenase</keyword>
<organism evidence="5 6">
    <name type="scientific">Panicum miliaceum</name>
    <name type="common">Proso millet</name>
    <name type="synonym">Broomcorn millet</name>
    <dbReference type="NCBI Taxonomy" id="4540"/>
    <lineage>
        <taxon>Eukaryota</taxon>
        <taxon>Viridiplantae</taxon>
        <taxon>Streptophyta</taxon>
        <taxon>Embryophyta</taxon>
        <taxon>Tracheophyta</taxon>
        <taxon>Spermatophyta</taxon>
        <taxon>Magnoliopsida</taxon>
        <taxon>Liliopsida</taxon>
        <taxon>Poales</taxon>
        <taxon>Poaceae</taxon>
        <taxon>PACMAD clade</taxon>
        <taxon>Panicoideae</taxon>
        <taxon>Panicodae</taxon>
        <taxon>Paniceae</taxon>
        <taxon>Panicinae</taxon>
        <taxon>Panicum</taxon>
        <taxon>Panicum sect. Panicum</taxon>
    </lineage>
</organism>
<dbReference type="InterPro" id="IPR036188">
    <property type="entry name" value="FAD/NAD-bd_sf"/>
</dbReference>